<dbReference type="PANTHER" id="PTHR42812:SF5">
    <property type="entry name" value="ENDO-ARABINASE"/>
    <property type="match status" value="1"/>
</dbReference>
<comment type="similarity">
    <text evidence="1 4">Belongs to the glycosyl hydrolase 43 family.</text>
</comment>
<organism evidence="5 6">
    <name type="scientific">Luteococcus sanguinis</name>
    <dbReference type="NCBI Taxonomy" id="174038"/>
    <lineage>
        <taxon>Bacteria</taxon>
        <taxon>Bacillati</taxon>
        <taxon>Actinomycetota</taxon>
        <taxon>Actinomycetes</taxon>
        <taxon>Propionibacteriales</taxon>
        <taxon>Propionibacteriaceae</taxon>
        <taxon>Luteococcus</taxon>
    </lineage>
</organism>
<reference evidence="6" key="1">
    <citation type="journal article" date="2019" name="Int. J. Syst. Evol. Microbiol.">
        <title>The Global Catalogue of Microorganisms (GCM) 10K type strain sequencing project: providing services to taxonomists for standard genome sequencing and annotation.</title>
        <authorList>
            <consortium name="The Broad Institute Genomics Platform"/>
            <consortium name="The Broad Institute Genome Sequencing Center for Infectious Disease"/>
            <person name="Wu L."/>
            <person name="Ma J."/>
        </authorList>
    </citation>
    <scope>NUCLEOTIDE SEQUENCE [LARGE SCALE GENOMIC DNA]</scope>
    <source>
        <strain evidence="6">CGMCC 1.15277</strain>
    </source>
</reference>
<dbReference type="Gene3D" id="2.115.10.20">
    <property type="entry name" value="Glycosyl hydrolase domain, family 43"/>
    <property type="match status" value="1"/>
</dbReference>
<dbReference type="PANTHER" id="PTHR42812">
    <property type="entry name" value="BETA-XYLOSIDASE"/>
    <property type="match status" value="1"/>
</dbReference>
<dbReference type="EMBL" id="JBHSUA010000016">
    <property type="protein sequence ID" value="MFC6396914.1"/>
    <property type="molecule type" value="Genomic_DNA"/>
</dbReference>
<accession>A0ABW1X091</accession>
<keyword evidence="3 4" id="KW-0326">Glycosidase</keyword>
<comment type="caution">
    <text evidence="5">The sequence shown here is derived from an EMBL/GenBank/DDBJ whole genome shotgun (WGS) entry which is preliminary data.</text>
</comment>
<name>A0ABW1X091_9ACTN</name>
<dbReference type="RefSeq" id="WP_343885914.1">
    <property type="nucleotide sequence ID" value="NZ_BAAAKI010000011.1"/>
</dbReference>
<dbReference type="SUPFAM" id="SSF75005">
    <property type="entry name" value="Arabinanase/levansucrase/invertase"/>
    <property type="match status" value="1"/>
</dbReference>
<evidence type="ECO:0000256" key="4">
    <source>
        <dbReference type="RuleBase" id="RU361187"/>
    </source>
</evidence>
<proteinExistence type="inferred from homology"/>
<sequence length="301" mass="32481">MSGFTNPVFAANFPDPQVIDTGSGYLAIATNGNGMNVQTLTSDDMANWEQGVDALPSVATWSTSGKVWAPEIIRWSDGTWRLYYTTRAEDPQWQCLSVATSATAEGPYTDSSAKPLVCETAEGGSIDQTPFIDSSGKAWLYWKNDGNAIGVDTWIKAQPLSSDGLAVTGKPTKLLQQDQPWEGHLVEAPAVVEVDGVFHMLYSGNDYGSADYAVGHAVSTSPTGPFTKDPEPVLVTNEVAAGPGHCQLLKVRGQWWMVYHAWVPDSVGDEVTGRQMWLSKVTFDGRKANVEPPTAEQPALP</sequence>
<dbReference type="GO" id="GO:0016787">
    <property type="term" value="F:hydrolase activity"/>
    <property type="evidence" value="ECO:0007669"/>
    <property type="project" value="UniProtKB-KW"/>
</dbReference>
<dbReference type="Proteomes" id="UP001596266">
    <property type="component" value="Unassembled WGS sequence"/>
</dbReference>
<evidence type="ECO:0000256" key="2">
    <source>
        <dbReference type="ARBA" id="ARBA00022801"/>
    </source>
</evidence>
<protein>
    <submittedName>
        <fullName evidence="5">Glycoside hydrolase family 43 protein</fullName>
    </submittedName>
</protein>
<evidence type="ECO:0000313" key="5">
    <source>
        <dbReference type="EMBL" id="MFC6396914.1"/>
    </source>
</evidence>
<evidence type="ECO:0000313" key="6">
    <source>
        <dbReference type="Proteomes" id="UP001596266"/>
    </source>
</evidence>
<evidence type="ECO:0000256" key="1">
    <source>
        <dbReference type="ARBA" id="ARBA00009865"/>
    </source>
</evidence>
<evidence type="ECO:0000256" key="3">
    <source>
        <dbReference type="ARBA" id="ARBA00023295"/>
    </source>
</evidence>
<dbReference type="InterPro" id="IPR051795">
    <property type="entry name" value="Glycosyl_Hydrlase_43"/>
</dbReference>
<dbReference type="InterPro" id="IPR023296">
    <property type="entry name" value="Glyco_hydro_beta-prop_sf"/>
</dbReference>
<dbReference type="Pfam" id="PF04616">
    <property type="entry name" value="Glyco_hydro_43"/>
    <property type="match status" value="1"/>
</dbReference>
<dbReference type="CDD" id="cd08999">
    <property type="entry name" value="GH43_ABN-like"/>
    <property type="match status" value="1"/>
</dbReference>
<keyword evidence="6" id="KW-1185">Reference proteome</keyword>
<gene>
    <name evidence="5" type="ORF">ACFP57_07945</name>
</gene>
<dbReference type="InterPro" id="IPR006710">
    <property type="entry name" value="Glyco_hydro_43"/>
</dbReference>
<keyword evidence="2 4" id="KW-0378">Hydrolase</keyword>